<dbReference type="RefSeq" id="WP_137339123.1">
    <property type="nucleotide sequence ID" value="NZ_BSQH01000017.1"/>
</dbReference>
<dbReference type="Proteomes" id="UP000304900">
    <property type="component" value="Unassembled WGS sequence"/>
</dbReference>
<dbReference type="PANTHER" id="PTHR13947">
    <property type="entry name" value="GNAT FAMILY N-ACETYLTRANSFERASE"/>
    <property type="match status" value="1"/>
</dbReference>
<dbReference type="Gene3D" id="3.40.630.30">
    <property type="match status" value="1"/>
</dbReference>
<keyword evidence="4" id="KW-1185">Reference proteome</keyword>
<dbReference type="InterPro" id="IPR016181">
    <property type="entry name" value="Acyl_CoA_acyltransferase"/>
</dbReference>
<dbReference type="EMBL" id="SZVO01000002">
    <property type="protein sequence ID" value="TKT93447.1"/>
    <property type="molecule type" value="Genomic_DNA"/>
</dbReference>
<dbReference type="PROSITE" id="PS51186">
    <property type="entry name" value="GNAT"/>
    <property type="match status" value="1"/>
</dbReference>
<keyword evidence="1 3" id="KW-0808">Transferase</keyword>
<proteinExistence type="predicted"/>
<dbReference type="PANTHER" id="PTHR13947:SF37">
    <property type="entry name" value="LD18367P"/>
    <property type="match status" value="1"/>
</dbReference>
<dbReference type="GO" id="GO:0008080">
    <property type="term" value="F:N-acetyltransferase activity"/>
    <property type="evidence" value="ECO:0007669"/>
    <property type="project" value="InterPro"/>
</dbReference>
<protein>
    <submittedName>
        <fullName evidence="3">GNAT family N-acetyltransferase</fullName>
    </submittedName>
</protein>
<dbReference type="AlphaFoldDB" id="A0A4U6DAU8"/>
<evidence type="ECO:0000313" key="3">
    <source>
        <dbReference type="EMBL" id="TKT93447.1"/>
    </source>
</evidence>
<dbReference type="Pfam" id="PF00583">
    <property type="entry name" value="Acetyltransf_1"/>
    <property type="match status" value="1"/>
</dbReference>
<dbReference type="OrthoDB" id="9799681at2"/>
<dbReference type="CDD" id="cd04301">
    <property type="entry name" value="NAT_SF"/>
    <property type="match status" value="1"/>
</dbReference>
<comment type="caution">
    <text evidence="3">The sequence shown here is derived from an EMBL/GenBank/DDBJ whole genome shotgun (WGS) entry which is preliminary data.</text>
</comment>
<evidence type="ECO:0000313" key="4">
    <source>
        <dbReference type="Proteomes" id="UP000304900"/>
    </source>
</evidence>
<feature type="domain" description="N-acetyltransferase" evidence="2">
    <location>
        <begin position="5"/>
        <end position="166"/>
    </location>
</feature>
<evidence type="ECO:0000259" key="2">
    <source>
        <dbReference type="PROSITE" id="PS51186"/>
    </source>
</evidence>
<evidence type="ECO:0000256" key="1">
    <source>
        <dbReference type="ARBA" id="ARBA00022679"/>
    </source>
</evidence>
<name>A0A4U6DAU8_9BACT</name>
<organism evidence="3 4">
    <name type="scientific">Dyadobacter frigoris</name>
    <dbReference type="NCBI Taxonomy" id="2576211"/>
    <lineage>
        <taxon>Bacteria</taxon>
        <taxon>Pseudomonadati</taxon>
        <taxon>Bacteroidota</taxon>
        <taxon>Cytophagia</taxon>
        <taxon>Cytophagales</taxon>
        <taxon>Spirosomataceae</taxon>
        <taxon>Dyadobacter</taxon>
    </lineage>
</organism>
<gene>
    <name evidence="3" type="ORF">FDK13_06250</name>
</gene>
<dbReference type="SUPFAM" id="SSF55729">
    <property type="entry name" value="Acyl-CoA N-acyltransferases (Nat)"/>
    <property type="match status" value="1"/>
</dbReference>
<accession>A0A4U6DAU8</accession>
<reference evidence="3 4" key="1">
    <citation type="submission" date="2019-05" db="EMBL/GenBank/DDBJ databases">
        <title>Dyadobacter AR-3-8 sp. nov., isolated from arctic soil.</title>
        <authorList>
            <person name="Chaudhary D.K."/>
        </authorList>
    </citation>
    <scope>NUCLEOTIDE SEQUENCE [LARGE SCALE GENOMIC DNA]</scope>
    <source>
        <strain evidence="3 4">AR-3-8</strain>
    </source>
</reference>
<dbReference type="InterPro" id="IPR050769">
    <property type="entry name" value="NAT_camello-type"/>
</dbReference>
<sequence>MTNQLQISQIGNTHSAQVIDLILPIQQIEFGVPITLKDQPDLLDIENNYHATGGNFWGAIYDEKVIGTIALIGIGNGQGVIRKMFVNKDFRGKEFGLAQQLLENLIDYCKSENIADLYLGTVDILKAAIRFYERNNFVKIEKKNLPAAFPIMSADNVFYHLEIAKL</sequence>
<dbReference type="InterPro" id="IPR000182">
    <property type="entry name" value="GNAT_dom"/>
</dbReference>